<evidence type="ECO:0000313" key="2">
    <source>
        <dbReference type="EMBL" id="VVE78587.1"/>
    </source>
</evidence>
<accession>A0A5E5AZX1</accession>
<name>A0A5E5AZX1_9BURK</name>
<organism evidence="2 3">
    <name type="scientific">Pandoraea sputorum</name>
    <dbReference type="NCBI Taxonomy" id="93222"/>
    <lineage>
        <taxon>Bacteria</taxon>
        <taxon>Pseudomonadati</taxon>
        <taxon>Pseudomonadota</taxon>
        <taxon>Betaproteobacteria</taxon>
        <taxon>Burkholderiales</taxon>
        <taxon>Burkholderiaceae</taxon>
        <taxon>Pandoraea</taxon>
    </lineage>
</organism>
<dbReference type="AlphaFoldDB" id="A0A5E5AZX1"/>
<dbReference type="Proteomes" id="UP000335538">
    <property type="component" value="Unassembled WGS sequence"/>
</dbReference>
<feature type="chain" id="PRO_5022894448" evidence="1">
    <location>
        <begin position="31"/>
        <end position="386"/>
    </location>
</feature>
<dbReference type="RefSeq" id="WP_150808969.1">
    <property type="nucleotide sequence ID" value="NZ_CABPSR010000003.1"/>
</dbReference>
<dbReference type="EMBL" id="CABPSR010000003">
    <property type="protein sequence ID" value="VVE78587.1"/>
    <property type="molecule type" value="Genomic_DNA"/>
</dbReference>
<sequence length="386" mass="41778">MNGQQRYLTCWGKLLAIWTAIIASASPAFAQSQPFEPVDYHEAVSLTFDLSTVPADWRFRSQHAAHYTPGDIRGSLTAFVCRSAVDTAVGACATTPANIGLGPPSPVFVRFTEQRSKLQIDVGLLAAKAVTVSGSTCTHRLTAFNSNRNFVSCQGRPYDVSRYLLTIPRTELEKIPVGGIWRGRFEFDVRTIGSSGASAVHSYDIELNVTDSQNAQIYFPTLSNTAPRVAMDLRKRPGPGFQSIVYGGRSVDMCFYDGFGSNSAGALRVRATDLQDSQPGRPPGAGLMVLRGTPGYLPHQRIEYRVGLSHGGTHRWLSVGDAAGGVFPPVALSPIRIVRLPGIPTPVACSPATLIFEVTPFVEREKDAGGYEGRLRIEMFVDAAKV</sequence>
<keyword evidence="1" id="KW-0732">Signal</keyword>
<dbReference type="Gene3D" id="2.60.40.2520">
    <property type="entry name" value="CFA/I fimbrial subunit E, adhesin domain"/>
    <property type="match status" value="1"/>
</dbReference>
<evidence type="ECO:0000313" key="3">
    <source>
        <dbReference type="Proteomes" id="UP000335538"/>
    </source>
</evidence>
<dbReference type="Pfam" id="PF07434">
    <property type="entry name" value="CblD"/>
    <property type="match status" value="1"/>
</dbReference>
<protein>
    <submittedName>
        <fullName evidence="2">CFA/I fimbrial subunit E</fullName>
    </submittedName>
</protein>
<proteinExistence type="predicted"/>
<feature type="signal peptide" evidence="1">
    <location>
        <begin position="1"/>
        <end position="30"/>
    </location>
</feature>
<reference evidence="2 3" key="1">
    <citation type="submission" date="2019-08" db="EMBL/GenBank/DDBJ databases">
        <authorList>
            <person name="Peeters C."/>
        </authorList>
    </citation>
    <scope>NUCLEOTIDE SEQUENCE [LARGE SCALE GENOMIC DNA]</scope>
    <source>
        <strain evidence="2 3">LMG 31121</strain>
    </source>
</reference>
<evidence type="ECO:0000256" key="1">
    <source>
        <dbReference type="SAM" id="SignalP"/>
    </source>
</evidence>
<dbReference type="InterPro" id="IPR010888">
    <property type="entry name" value="CblD"/>
</dbReference>
<dbReference type="InterPro" id="IPR043037">
    <property type="entry name" value="CfaE_adhesin"/>
</dbReference>
<gene>
    <name evidence="2" type="primary">cfaE</name>
    <name evidence="2" type="ORF">PSP31121_01737</name>
</gene>
<dbReference type="Gene3D" id="2.60.40.2040">
    <property type="entry name" value="CFA/I fimbrial subunit E, pilin domain"/>
    <property type="match status" value="1"/>
</dbReference>